<dbReference type="InterPro" id="IPR037523">
    <property type="entry name" value="VOC_core"/>
</dbReference>
<dbReference type="EMBL" id="CP163431">
    <property type="protein sequence ID" value="XDQ02321.1"/>
    <property type="molecule type" value="Genomic_DNA"/>
</dbReference>
<dbReference type="AlphaFoldDB" id="A0AB39MB60"/>
<protein>
    <submittedName>
        <fullName evidence="2">VOC family protein</fullName>
    </submittedName>
</protein>
<feature type="domain" description="VOC" evidence="1">
    <location>
        <begin position="10"/>
        <end position="126"/>
    </location>
</feature>
<dbReference type="PANTHER" id="PTHR34109">
    <property type="entry name" value="BNAUNNG04460D PROTEIN-RELATED"/>
    <property type="match status" value="1"/>
</dbReference>
<evidence type="ECO:0000313" key="2">
    <source>
        <dbReference type="EMBL" id="XDQ02321.1"/>
    </source>
</evidence>
<dbReference type="Pfam" id="PF00903">
    <property type="entry name" value="Glyoxalase"/>
    <property type="match status" value="1"/>
</dbReference>
<name>A0AB39MB60_9ACTN</name>
<dbReference type="SUPFAM" id="SSF54593">
    <property type="entry name" value="Glyoxalase/Bleomycin resistance protein/Dihydroxybiphenyl dioxygenase"/>
    <property type="match status" value="1"/>
</dbReference>
<dbReference type="RefSeq" id="WP_328833903.1">
    <property type="nucleotide sequence ID" value="NZ_CP163431.1"/>
</dbReference>
<dbReference type="InterPro" id="IPR004360">
    <property type="entry name" value="Glyas_Fos-R_dOase_dom"/>
</dbReference>
<dbReference type="Gene3D" id="3.30.720.110">
    <property type="match status" value="1"/>
</dbReference>
<sequence>MKPNRSIPASTVIPVLIYPDVRAAVAWLGAAFGFAERVRIGEDHRAQLGFGDGAVIVGDTGNDRRPPRPGEVTHSVMVRVENVRAHCDQARRHGARIVMEPTDFEYGERQYTADDLAGHRWTFSETLADVAPEDWGGTSVTPV</sequence>
<gene>
    <name evidence="2" type="ORF">AB5J58_19875</name>
</gene>
<organism evidence="2">
    <name type="scientific">Streptomyces sp. R08</name>
    <dbReference type="NCBI Taxonomy" id="3238624"/>
    <lineage>
        <taxon>Bacteria</taxon>
        <taxon>Bacillati</taxon>
        <taxon>Actinomycetota</taxon>
        <taxon>Actinomycetes</taxon>
        <taxon>Kitasatosporales</taxon>
        <taxon>Streptomycetaceae</taxon>
        <taxon>Streptomyces</taxon>
    </lineage>
</organism>
<reference evidence="2" key="1">
    <citation type="submission" date="2024-07" db="EMBL/GenBank/DDBJ databases">
        <authorList>
            <person name="Yu S.T."/>
        </authorList>
    </citation>
    <scope>NUCLEOTIDE SEQUENCE</scope>
    <source>
        <strain evidence="2">R08</strain>
    </source>
</reference>
<proteinExistence type="predicted"/>
<dbReference type="PANTHER" id="PTHR34109:SF1">
    <property type="entry name" value="VOC DOMAIN-CONTAINING PROTEIN"/>
    <property type="match status" value="1"/>
</dbReference>
<accession>A0AB39MB60</accession>
<dbReference type="InterPro" id="IPR029068">
    <property type="entry name" value="Glyas_Bleomycin-R_OHBP_Dase"/>
</dbReference>
<dbReference type="Gene3D" id="3.30.720.120">
    <property type="match status" value="1"/>
</dbReference>
<dbReference type="PROSITE" id="PS51819">
    <property type="entry name" value="VOC"/>
    <property type="match status" value="1"/>
</dbReference>
<evidence type="ECO:0000259" key="1">
    <source>
        <dbReference type="PROSITE" id="PS51819"/>
    </source>
</evidence>